<dbReference type="GO" id="GO:0008168">
    <property type="term" value="F:methyltransferase activity"/>
    <property type="evidence" value="ECO:0007669"/>
    <property type="project" value="UniProtKB-KW"/>
</dbReference>
<feature type="domain" description="Methyltransferase" evidence="1">
    <location>
        <begin position="69"/>
        <end position="150"/>
    </location>
</feature>
<keyword evidence="2" id="KW-0808">Transferase</keyword>
<evidence type="ECO:0000313" key="2">
    <source>
        <dbReference type="EMBL" id="KKU56756.1"/>
    </source>
</evidence>
<gene>
    <name evidence="2" type="ORF">UX78_C0003G0032</name>
</gene>
<name>A0A0G1RHY1_9BACT</name>
<dbReference type="Proteomes" id="UP000034607">
    <property type="component" value="Unassembled WGS sequence"/>
</dbReference>
<dbReference type="GO" id="GO:0032259">
    <property type="term" value="P:methylation"/>
    <property type="evidence" value="ECO:0007669"/>
    <property type="project" value="UniProtKB-KW"/>
</dbReference>
<dbReference type="Pfam" id="PF13847">
    <property type="entry name" value="Methyltransf_31"/>
    <property type="match status" value="1"/>
</dbReference>
<accession>A0A0G1RHY1</accession>
<organism evidence="2 3">
    <name type="scientific">Candidatus Amesbacteria bacterium GW2011_GWA2_47_11</name>
    <dbReference type="NCBI Taxonomy" id="1618357"/>
    <lineage>
        <taxon>Bacteria</taxon>
        <taxon>Candidatus Amesiibacteriota</taxon>
    </lineage>
</organism>
<dbReference type="AlphaFoldDB" id="A0A0G1RHY1"/>
<reference evidence="2 3" key="1">
    <citation type="journal article" date="2015" name="Nature">
        <title>rRNA introns, odd ribosomes, and small enigmatic genomes across a large radiation of phyla.</title>
        <authorList>
            <person name="Brown C.T."/>
            <person name="Hug L.A."/>
            <person name="Thomas B.C."/>
            <person name="Sharon I."/>
            <person name="Castelle C.J."/>
            <person name="Singh A."/>
            <person name="Wilkins M.J."/>
            <person name="Williams K.H."/>
            <person name="Banfield J.F."/>
        </authorList>
    </citation>
    <scope>NUCLEOTIDE SEQUENCE [LARGE SCALE GENOMIC DNA]</scope>
</reference>
<sequence>MKTARDKQQLLELIKRSAFSGPGNARFIHPESRDFSVYQDIPFPGFNQVNIQRQNDTRIDLILDHLNVSGKKVLDIGCNIGSISFRLNQRGAYCVGIDADADSIRVASSLKRIHHVKGVEFYHRPFNSSALDFLSVRHGQFDIILLLSVYHWLLYEFGSSGPVITLLNRLSHDHEQTIIYEPSFSSYACFPDTTTPGAIDEFFESTGCYGWQRVGQSFAANSRRTRGLWLGKRNLNELCRTIGNKKSDYRGFPIVLLKSTPKKDTFKWRYLTVTKSEPARPGYFLFKNESSTLLRLSALNLSFLPQLVSSRSLSGSDFVVSRFIRYPSLDQLYSKKLIPAIRSRLYEILAVFKKLGLTHNDIIPRNIFFDPFSSRLILIDYEFCLPAGTDPEHSFSVTRKDVQLLLSQSLRTLGSKFRNKSVPLFSFANDRVIVNRVISDYYHRRFKDYLASRFRNYQQALIRYLSR</sequence>
<evidence type="ECO:0000313" key="3">
    <source>
        <dbReference type="Proteomes" id="UP000034607"/>
    </source>
</evidence>
<dbReference type="Gene3D" id="3.40.50.150">
    <property type="entry name" value="Vaccinia Virus protein VP39"/>
    <property type="match status" value="1"/>
</dbReference>
<dbReference type="InterPro" id="IPR025714">
    <property type="entry name" value="Methyltranfer_dom"/>
</dbReference>
<dbReference type="EMBL" id="LCNM01000003">
    <property type="protein sequence ID" value="KKU56756.1"/>
    <property type="molecule type" value="Genomic_DNA"/>
</dbReference>
<dbReference type="InterPro" id="IPR011009">
    <property type="entry name" value="Kinase-like_dom_sf"/>
</dbReference>
<dbReference type="SUPFAM" id="SSF53335">
    <property type="entry name" value="S-adenosyl-L-methionine-dependent methyltransferases"/>
    <property type="match status" value="1"/>
</dbReference>
<comment type="caution">
    <text evidence="2">The sequence shown here is derived from an EMBL/GenBank/DDBJ whole genome shotgun (WGS) entry which is preliminary data.</text>
</comment>
<keyword evidence="2" id="KW-0830">Ubiquinone</keyword>
<dbReference type="SUPFAM" id="SSF56112">
    <property type="entry name" value="Protein kinase-like (PK-like)"/>
    <property type="match status" value="1"/>
</dbReference>
<keyword evidence="2" id="KW-0489">Methyltransferase</keyword>
<dbReference type="Gene3D" id="1.10.510.10">
    <property type="entry name" value="Transferase(Phosphotransferase) domain 1"/>
    <property type="match status" value="1"/>
</dbReference>
<evidence type="ECO:0000259" key="1">
    <source>
        <dbReference type="Pfam" id="PF13847"/>
    </source>
</evidence>
<protein>
    <submittedName>
        <fullName evidence="2">3-demethylubiquinone-9 3-methyltransferase</fullName>
    </submittedName>
</protein>
<dbReference type="CDD" id="cd02440">
    <property type="entry name" value="AdoMet_MTases"/>
    <property type="match status" value="1"/>
</dbReference>
<dbReference type="InterPro" id="IPR029063">
    <property type="entry name" value="SAM-dependent_MTases_sf"/>
</dbReference>
<proteinExistence type="predicted"/>